<dbReference type="Proteomes" id="UP001652445">
    <property type="component" value="Unassembled WGS sequence"/>
</dbReference>
<comment type="caution">
    <text evidence="3">The sequence shown here is derived from an EMBL/GenBank/DDBJ whole genome shotgun (WGS) entry which is preliminary data.</text>
</comment>
<reference evidence="3 4" key="1">
    <citation type="submission" date="2022-09" db="EMBL/GenBank/DDBJ databases">
        <authorList>
            <person name="Han X.L."/>
            <person name="Wang Q."/>
            <person name="Lu T."/>
        </authorList>
    </citation>
    <scope>NUCLEOTIDE SEQUENCE [LARGE SCALE GENOMIC DNA]</scope>
    <source>
        <strain evidence="3 4">WQ 127069</strain>
    </source>
</reference>
<dbReference type="NCBIfam" id="NF002674">
    <property type="entry name" value="PRK02399.1-2"/>
    <property type="match status" value="1"/>
</dbReference>
<dbReference type="InterPro" id="IPR044122">
    <property type="entry name" value="UPF0261_N"/>
</dbReference>
<dbReference type="Pfam" id="PF23189">
    <property type="entry name" value="UPF0261_C"/>
    <property type="match status" value="1"/>
</dbReference>
<organism evidence="3 4">
    <name type="scientific">Paenibacillus baimaensis</name>
    <dbReference type="NCBI Taxonomy" id="2982185"/>
    <lineage>
        <taxon>Bacteria</taxon>
        <taxon>Bacillati</taxon>
        <taxon>Bacillota</taxon>
        <taxon>Bacilli</taxon>
        <taxon>Bacillales</taxon>
        <taxon>Paenibacillaceae</taxon>
        <taxon>Paenibacillus</taxon>
    </lineage>
</organism>
<feature type="domain" description="UPF0261" evidence="2">
    <location>
        <begin position="184"/>
        <end position="399"/>
    </location>
</feature>
<dbReference type="RefSeq" id="WP_262688133.1">
    <property type="nucleotide sequence ID" value="NZ_JAOQIO010000116.1"/>
</dbReference>
<dbReference type="InterPro" id="IPR008322">
    <property type="entry name" value="UPF0261"/>
</dbReference>
<dbReference type="CDD" id="cd15488">
    <property type="entry name" value="Tm-1-like"/>
    <property type="match status" value="1"/>
</dbReference>
<dbReference type="PANTHER" id="PTHR31862:SF1">
    <property type="entry name" value="UPF0261 DOMAIN PROTEIN (AFU_ORTHOLOGUE AFUA_1G10120)"/>
    <property type="match status" value="1"/>
</dbReference>
<keyword evidence="4" id="KW-1185">Reference proteome</keyword>
<dbReference type="InterPro" id="IPR051353">
    <property type="entry name" value="Tobamovirus_resist_UPF0261"/>
</dbReference>
<name>A0ABT2UUJ1_9BACL</name>
<dbReference type="EMBL" id="JAOQIO010000116">
    <property type="protein sequence ID" value="MCU6797334.1"/>
    <property type="molecule type" value="Genomic_DNA"/>
</dbReference>
<protein>
    <submittedName>
        <fullName evidence="3">Tm-1-like ATP-binding domain-containing protein</fullName>
    </submittedName>
</protein>
<dbReference type="InterPro" id="IPR056778">
    <property type="entry name" value="UPF0261_C"/>
</dbReference>
<evidence type="ECO:0000259" key="2">
    <source>
        <dbReference type="Pfam" id="PF23189"/>
    </source>
</evidence>
<evidence type="ECO:0000313" key="3">
    <source>
        <dbReference type="EMBL" id="MCU6797334.1"/>
    </source>
</evidence>
<sequence>MKKVVVLGALDTKGLEFQFVRDQLEACGAAAFVIDTGVLGEPLFPPDITADEVARAGGSSIEQLRQLNDRGTAIAVMTRGAAEIIIGLERQGMVGGVFGMGGTAGTTVAASALQALPIGIPKLLVSTVASGNTRPYVGVKDITMMYSVVDIAGLNRLSRRILSNAAHALAGMVLNMVDEVEDDKVTLGITMFGVTTPCATRVREILEEQGYDLLVFHATGTGGLAMEELIKAGYIKGVADITTTELADELVGGVFSAGPNRLEAAGAVGIPQVVSVGALDMVNFGAPDTVPIQFKERTFYQHNPTTTLMRTTVDENRELGRRLALKLSDATGPTIVVFPKKGVSLLDMDDKPFSGTEERQALYEGMKQHLRSDIRLVELETHINDTVVAESIAGYLLELLTQKKEG</sequence>
<dbReference type="Gene3D" id="3.40.50.12030">
    <property type="entry name" value="Uncharacterised protein family UPF0261, NC domain"/>
    <property type="match status" value="1"/>
</dbReference>
<gene>
    <name evidence="3" type="ORF">OB236_34915</name>
</gene>
<dbReference type="PANTHER" id="PTHR31862">
    <property type="entry name" value="UPF0261 DOMAIN PROTEIN (AFU_ORTHOLOGUE AFUA_1G10120)"/>
    <property type="match status" value="1"/>
</dbReference>
<dbReference type="Pfam" id="PF06792">
    <property type="entry name" value="UPF0261"/>
    <property type="match status" value="1"/>
</dbReference>
<feature type="domain" description="UPF0261" evidence="1">
    <location>
        <begin position="2"/>
        <end position="174"/>
    </location>
</feature>
<evidence type="ECO:0000259" key="1">
    <source>
        <dbReference type="Pfam" id="PF06792"/>
    </source>
</evidence>
<dbReference type="Gene3D" id="3.40.50.12020">
    <property type="entry name" value="Uncharacterised protein family UPF0261, NN domain"/>
    <property type="match status" value="1"/>
</dbReference>
<proteinExistence type="predicted"/>
<evidence type="ECO:0000313" key="4">
    <source>
        <dbReference type="Proteomes" id="UP001652445"/>
    </source>
</evidence>
<accession>A0ABT2UUJ1</accession>
<dbReference type="PIRSF" id="PIRSF033271">
    <property type="entry name" value="UCP033271"/>
    <property type="match status" value="1"/>
</dbReference>